<dbReference type="OrthoDB" id="5416609at2759"/>
<dbReference type="Gene3D" id="3.40.50.1000">
    <property type="entry name" value="HAD superfamily/HAD-like"/>
    <property type="match status" value="1"/>
</dbReference>
<dbReference type="Pfam" id="PF13207">
    <property type="entry name" value="AAA_17"/>
    <property type="match status" value="1"/>
</dbReference>
<protein>
    <submittedName>
        <fullName evidence="2">HAD-like domain protein</fullName>
    </submittedName>
</protein>
<dbReference type="AlphaFoldDB" id="A0A162IDI1"/>
<keyword evidence="3" id="KW-1185">Reference proteome</keyword>
<proteinExistence type="predicted"/>
<dbReference type="GO" id="GO:0005737">
    <property type="term" value="C:cytoplasm"/>
    <property type="evidence" value="ECO:0007669"/>
    <property type="project" value="TreeGrafter"/>
</dbReference>
<dbReference type="CDD" id="cd06223">
    <property type="entry name" value="PRTases_typeI"/>
    <property type="match status" value="1"/>
</dbReference>
<sequence length="674" mass="75598">MPQDSREKKARVVGLYGIKGCGKSFLLNKLQTLFDNGTYLFVEGSEALASVVPGGLDAFNNSYDADDRQRARERAIVSIRDRCEKEGKVAIVAGHFSLWNSKENGPAPIYTESDLQVYTHILYLDTPEDITKQQALNDGEIKTRQDLPSEDLRRWKEFEIMELRRLCHEREILFTLIEFDSPAGHVATIRNAILRTELENTLDAQRTLDNILSVPRYSVVKKMLVLDADRTITPQDTGVMFWDRVNPSPGLGKTPLHKVFGGWGYAYAAFQQAASLYEEVACREDLDQICREVAKNVKLYPQMETLLRLAANSRGVSAIIVTCGLGQVWEEVLERISNGLVMTPRVKEEVVWRLKHGYNMQVVGFGDSPTDLPMLKRADSAIIVVGDALMRSKTMDKKLREYIYHESFKAKQAVMAPGFCHRLTLEELPQVDLASHEYLHSIFGCLTTFTLEVTEMTDSPATKFLAGPTRDKQIHGPTLFKQHEKVGEHLAIDALTHVLGLEKYSIAHVQGATTEGFRLANEEGVLVYGIMRGGLPLALGIWNCFKKVMLGMPKTSRDVKPEHLQGKRCVVLVDFVVNEGKTVVEFIERIHYLSPSIDIIIVSGVTQAGFVSWGMNSIMLPSSERRCEDVASETTCPLNTRVIKLVTLRVSENKYKGQGGTDTGNRLYNTTHLD</sequence>
<dbReference type="PANTHER" id="PTHR43344">
    <property type="entry name" value="PHOSPHOSERINE PHOSPHATASE"/>
    <property type="match status" value="1"/>
</dbReference>
<dbReference type="InterPro" id="IPR029057">
    <property type="entry name" value="PRTase-like"/>
</dbReference>
<dbReference type="InterPro" id="IPR036412">
    <property type="entry name" value="HAD-like_sf"/>
</dbReference>
<accession>A0A162IDI1</accession>
<dbReference type="EMBL" id="AZGZ01000033">
    <property type="protein sequence ID" value="KZZ87482.1"/>
    <property type="molecule type" value="Genomic_DNA"/>
</dbReference>
<dbReference type="Pfam" id="PF14681">
    <property type="entry name" value="UPRTase"/>
    <property type="match status" value="1"/>
</dbReference>
<dbReference type="GO" id="GO:0006564">
    <property type="term" value="P:L-serine biosynthetic process"/>
    <property type="evidence" value="ECO:0007669"/>
    <property type="project" value="TreeGrafter"/>
</dbReference>
<dbReference type="Gene3D" id="3.40.50.300">
    <property type="entry name" value="P-loop containing nucleotide triphosphate hydrolases"/>
    <property type="match status" value="1"/>
</dbReference>
<evidence type="ECO:0000313" key="2">
    <source>
        <dbReference type="EMBL" id="KZZ87482.1"/>
    </source>
</evidence>
<dbReference type="InterPro" id="IPR027417">
    <property type="entry name" value="P-loop_NTPase"/>
</dbReference>
<comment type="caution">
    <text evidence="2">The sequence shown here is derived from an EMBL/GenBank/DDBJ whole genome shotgun (WGS) entry which is preliminary data.</text>
</comment>
<dbReference type="Pfam" id="PF12710">
    <property type="entry name" value="HAD"/>
    <property type="match status" value="1"/>
</dbReference>
<dbReference type="InterPro" id="IPR050582">
    <property type="entry name" value="HAD-like_SerB"/>
</dbReference>
<reference evidence="2 3" key="1">
    <citation type="journal article" date="2016" name="Genome Biol. Evol.">
        <title>Divergent and convergent evolution of fungal pathogenicity.</title>
        <authorList>
            <person name="Shang Y."/>
            <person name="Xiao G."/>
            <person name="Zheng P."/>
            <person name="Cen K."/>
            <person name="Zhan S."/>
            <person name="Wang C."/>
        </authorList>
    </citation>
    <scope>NUCLEOTIDE SEQUENCE [LARGE SCALE GENOMIC DNA]</scope>
    <source>
        <strain evidence="2 3">ARSEF 7405</strain>
    </source>
</reference>
<dbReference type="GO" id="GO:0000287">
    <property type="term" value="F:magnesium ion binding"/>
    <property type="evidence" value="ECO:0007669"/>
    <property type="project" value="TreeGrafter"/>
</dbReference>
<organism evidence="2 3">
    <name type="scientific">Ascosphaera apis ARSEF 7405</name>
    <dbReference type="NCBI Taxonomy" id="392613"/>
    <lineage>
        <taxon>Eukaryota</taxon>
        <taxon>Fungi</taxon>
        <taxon>Dikarya</taxon>
        <taxon>Ascomycota</taxon>
        <taxon>Pezizomycotina</taxon>
        <taxon>Eurotiomycetes</taxon>
        <taxon>Eurotiomycetidae</taxon>
        <taxon>Onygenales</taxon>
        <taxon>Ascosphaeraceae</taxon>
        <taxon>Ascosphaera</taxon>
    </lineage>
</organism>
<dbReference type="InterPro" id="IPR000836">
    <property type="entry name" value="PRTase_dom"/>
</dbReference>
<dbReference type="GO" id="GO:0036424">
    <property type="term" value="F:L-phosphoserine phosphatase activity"/>
    <property type="evidence" value="ECO:0007669"/>
    <property type="project" value="TreeGrafter"/>
</dbReference>
<name>A0A162IDI1_9EURO</name>
<evidence type="ECO:0000313" key="3">
    <source>
        <dbReference type="Proteomes" id="UP000242877"/>
    </source>
</evidence>
<dbReference type="VEuPathDB" id="FungiDB:AAP_05565"/>
<gene>
    <name evidence="2" type="ORF">AAP_05565</name>
</gene>
<dbReference type="SUPFAM" id="SSF56784">
    <property type="entry name" value="HAD-like"/>
    <property type="match status" value="1"/>
</dbReference>
<dbReference type="SUPFAM" id="SSF52540">
    <property type="entry name" value="P-loop containing nucleoside triphosphate hydrolases"/>
    <property type="match status" value="1"/>
</dbReference>
<dbReference type="Proteomes" id="UP000242877">
    <property type="component" value="Unassembled WGS sequence"/>
</dbReference>
<feature type="domain" description="Phosphoribosyltransferase" evidence="1">
    <location>
        <begin position="457"/>
        <end position="670"/>
    </location>
</feature>
<dbReference type="SUPFAM" id="SSF53271">
    <property type="entry name" value="PRTase-like"/>
    <property type="match status" value="1"/>
</dbReference>
<dbReference type="PANTHER" id="PTHR43344:SF20">
    <property type="entry name" value="URACIL PHOSPHORIBOSYLTRANSFERASE"/>
    <property type="match status" value="1"/>
</dbReference>
<dbReference type="Gene3D" id="3.40.50.2020">
    <property type="match status" value="1"/>
</dbReference>
<evidence type="ECO:0000259" key="1">
    <source>
        <dbReference type="Pfam" id="PF14681"/>
    </source>
</evidence>
<dbReference type="InterPro" id="IPR023214">
    <property type="entry name" value="HAD_sf"/>
</dbReference>